<evidence type="ECO:0000256" key="3">
    <source>
        <dbReference type="ARBA" id="ARBA00022737"/>
    </source>
</evidence>
<keyword evidence="9" id="KW-0131">Cell cycle</keyword>
<keyword evidence="3" id="KW-0677">Repeat</keyword>
<dbReference type="GO" id="GO:0005737">
    <property type="term" value="C:cytoplasm"/>
    <property type="evidence" value="ECO:0007669"/>
    <property type="project" value="UniProtKB-UniRule"/>
</dbReference>
<organism evidence="9 10">
    <name type="scientific">Faecalibaculum rodentium</name>
    <dbReference type="NCBI Taxonomy" id="1702221"/>
    <lineage>
        <taxon>Bacteria</taxon>
        <taxon>Bacillati</taxon>
        <taxon>Bacillota</taxon>
        <taxon>Erysipelotrichia</taxon>
        <taxon>Erysipelotrichales</taxon>
        <taxon>Erysipelotrichaceae</taxon>
        <taxon>Faecalibaculum</taxon>
    </lineage>
</organism>
<sequence length="144" mass="16401">MFMGEFAHNIDRKGRLIMPAKFREDLGETVVVNRGLDGCLYVYTMAQWQVVYEKLKTLPSTNKDARMYQRMMLSKAAECDLDGQGRILIPAGLVQLAGLEKECVIIGVANHIEIWAKDRWEKVEDVEEASFEEAAERLSGLMEM</sequence>
<dbReference type="AlphaFoldDB" id="A0A1Q9YJ38"/>
<evidence type="ECO:0000256" key="6">
    <source>
        <dbReference type="ARBA" id="ARBA00023163"/>
    </source>
</evidence>
<accession>A0A1Q9YJ38</accession>
<proteinExistence type="inferred from homology"/>
<comment type="subunit">
    <text evidence="7">Forms oligomers.</text>
</comment>
<dbReference type="RefSeq" id="WP_067558596.1">
    <property type="nucleotide sequence ID" value="NZ_CAJTBG010000001.1"/>
</dbReference>
<dbReference type="Pfam" id="PF02381">
    <property type="entry name" value="MraZ"/>
    <property type="match status" value="2"/>
</dbReference>
<feature type="domain" description="SpoVT-AbrB" evidence="8">
    <location>
        <begin position="5"/>
        <end position="47"/>
    </location>
</feature>
<evidence type="ECO:0000256" key="2">
    <source>
        <dbReference type="ARBA" id="ARBA00022490"/>
    </source>
</evidence>
<comment type="subcellular location">
    <subcellularLocation>
        <location evidence="7">Cytoplasm</location>
        <location evidence="7">Nucleoid</location>
    </subcellularLocation>
</comment>
<dbReference type="PROSITE" id="PS51740">
    <property type="entry name" value="SPOVT_ABRB"/>
    <property type="match status" value="2"/>
</dbReference>
<dbReference type="GO" id="GO:0000976">
    <property type="term" value="F:transcription cis-regulatory region binding"/>
    <property type="evidence" value="ECO:0007669"/>
    <property type="project" value="TreeGrafter"/>
</dbReference>
<evidence type="ECO:0000256" key="7">
    <source>
        <dbReference type="HAMAP-Rule" id="MF_01008"/>
    </source>
</evidence>
<keyword evidence="6 7" id="KW-0804">Transcription</keyword>
<dbReference type="PANTHER" id="PTHR34701:SF1">
    <property type="entry name" value="TRANSCRIPTIONAL REGULATOR MRAZ"/>
    <property type="match status" value="1"/>
</dbReference>
<keyword evidence="4 7" id="KW-0805">Transcription regulation</keyword>
<name>A0A1Q9YJ38_9FIRM</name>
<reference evidence="9 10" key="1">
    <citation type="submission" date="2016-11" db="EMBL/GenBank/DDBJ databases">
        <title>Description of two novel members of the family Erysipelotrichaceae: Ileibacterium lipovorans gen. nov., sp. nov. and Dubosiella newyorkensis, gen. nov., sp. nov.</title>
        <authorList>
            <person name="Cox L.M."/>
            <person name="Sohn J."/>
            <person name="Tyrrell K.L."/>
            <person name="Citron D.M."/>
            <person name="Lawson P.A."/>
            <person name="Patel N.B."/>
            <person name="Iizumi T."/>
            <person name="Perez-Perez G.I."/>
            <person name="Goldstein E.J."/>
            <person name="Blaser M.J."/>
        </authorList>
    </citation>
    <scope>NUCLEOTIDE SEQUENCE [LARGE SCALE GENOMIC DNA]</scope>
    <source>
        <strain evidence="9 10">NYU-BL-K8</strain>
    </source>
</reference>
<evidence type="ECO:0000256" key="5">
    <source>
        <dbReference type="ARBA" id="ARBA00023125"/>
    </source>
</evidence>
<evidence type="ECO:0000313" key="10">
    <source>
        <dbReference type="Proteomes" id="UP000186758"/>
    </source>
</evidence>
<dbReference type="OrthoDB" id="9807753at2"/>
<dbReference type="EMBL" id="MPJZ01000070">
    <property type="protein sequence ID" value="OLU44410.1"/>
    <property type="molecule type" value="Genomic_DNA"/>
</dbReference>
<comment type="caution">
    <text evidence="9">The sequence shown here is derived from an EMBL/GenBank/DDBJ whole genome shotgun (WGS) entry which is preliminary data.</text>
</comment>
<dbReference type="Gene3D" id="3.40.1550.20">
    <property type="entry name" value="Transcriptional regulator MraZ domain"/>
    <property type="match status" value="1"/>
</dbReference>
<dbReference type="GeneID" id="78478674"/>
<dbReference type="CDD" id="cd16320">
    <property type="entry name" value="MraZ_N"/>
    <property type="match status" value="1"/>
</dbReference>
<protein>
    <recommendedName>
        <fullName evidence="1 7">Transcriptional regulator MraZ</fullName>
    </recommendedName>
</protein>
<keyword evidence="9" id="KW-0132">Cell division</keyword>
<evidence type="ECO:0000256" key="4">
    <source>
        <dbReference type="ARBA" id="ARBA00023015"/>
    </source>
</evidence>
<dbReference type="GO" id="GO:0051301">
    <property type="term" value="P:cell division"/>
    <property type="evidence" value="ECO:0007669"/>
    <property type="project" value="UniProtKB-KW"/>
</dbReference>
<keyword evidence="5 7" id="KW-0238">DNA-binding</keyword>
<dbReference type="GO" id="GO:0009295">
    <property type="term" value="C:nucleoid"/>
    <property type="evidence" value="ECO:0007669"/>
    <property type="project" value="UniProtKB-SubCell"/>
</dbReference>
<evidence type="ECO:0000256" key="1">
    <source>
        <dbReference type="ARBA" id="ARBA00013860"/>
    </source>
</evidence>
<dbReference type="InterPro" id="IPR020603">
    <property type="entry name" value="MraZ_dom"/>
</dbReference>
<dbReference type="InterPro" id="IPR035642">
    <property type="entry name" value="MraZ_N"/>
</dbReference>
<dbReference type="CDD" id="cd16321">
    <property type="entry name" value="MraZ_C"/>
    <property type="match status" value="1"/>
</dbReference>
<comment type="similarity">
    <text evidence="7">Belongs to the MraZ family.</text>
</comment>
<evidence type="ECO:0000259" key="8">
    <source>
        <dbReference type="PROSITE" id="PS51740"/>
    </source>
</evidence>
<dbReference type="HAMAP" id="MF_01008">
    <property type="entry name" value="MraZ"/>
    <property type="match status" value="1"/>
</dbReference>
<dbReference type="GO" id="GO:0003700">
    <property type="term" value="F:DNA-binding transcription factor activity"/>
    <property type="evidence" value="ECO:0007669"/>
    <property type="project" value="UniProtKB-UniRule"/>
</dbReference>
<feature type="domain" description="SpoVT-AbrB" evidence="8">
    <location>
        <begin position="76"/>
        <end position="119"/>
    </location>
</feature>
<dbReference type="InterPro" id="IPR038619">
    <property type="entry name" value="MraZ_sf"/>
</dbReference>
<dbReference type="Proteomes" id="UP000186758">
    <property type="component" value="Unassembled WGS sequence"/>
</dbReference>
<evidence type="ECO:0000313" key="9">
    <source>
        <dbReference type="EMBL" id="OLU44410.1"/>
    </source>
</evidence>
<dbReference type="NCBIfam" id="TIGR00242">
    <property type="entry name" value="division/cell wall cluster transcriptional repressor MraZ"/>
    <property type="match status" value="1"/>
</dbReference>
<dbReference type="InterPro" id="IPR035644">
    <property type="entry name" value="MraZ_C"/>
</dbReference>
<dbReference type="FunFam" id="3.40.1550.20:FF:000002">
    <property type="entry name" value="Transcriptional regulator MraZ"/>
    <property type="match status" value="1"/>
</dbReference>
<dbReference type="InterPro" id="IPR003444">
    <property type="entry name" value="MraZ"/>
</dbReference>
<gene>
    <name evidence="7" type="primary">mraZ</name>
    <name evidence="9" type="ORF">BO223_08345</name>
</gene>
<dbReference type="GO" id="GO:2000143">
    <property type="term" value="P:negative regulation of DNA-templated transcription initiation"/>
    <property type="evidence" value="ECO:0007669"/>
    <property type="project" value="TreeGrafter"/>
</dbReference>
<keyword evidence="2 7" id="KW-0963">Cytoplasm</keyword>
<dbReference type="PANTHER" id="PTHR34701">
    <property type="entry name" value="TRANSCRIPTIONAL REGULATOR MRAZ"/>
    <property type="match status" value="1"/>
</dbReference>
<dbReference type="InterPro" id="IPR037914">
    <property type="entry name" value="SpoVT-AbrB_sf"/>
</dbReference>
<dbReference type="SUPFAM" id="SSF89447">
    <property type="entry name" value="AbrB/MazE/MraZ-like"/>
    <property type="match status" value="1"/>
</dbReference>
<dbReference type="InterPro" id="IPR007159">
    <property type="entry name" value="SpoVT-AbrB_dom"/>
</dbReference>